<keyword evidence="1" id="KW-0472">Membrane</keyword>
<dbReference type="InterPro" id="IPR008620">
    <property type="entry name" value="FixH"/>
</dbReference>
<proteinExistence type="predicted"/>
<dbReference type="EMBL" id="SPVF01000182">
    <property type="protein sequence ID" value="TFW17482.1"/>
    <property type="molecule type" value="Genomic_DNA"/>
</dbReference>
<evidence type="ECO:0000313" key="3">
    <source>
        <dbReference type="Proteomes" id="UP000298438"/>
    </source>
</evidence>
<dbReference type="AlphaFoldDB" id="A0A4Y9S7A7"/>
<dbReference type="RefSeq" id="WP_135207927.1">
    <property type="nucleotide sequence ID" value="NZ_SPVF01000182.1"/>
</dbReference>
<dbReference type="OrthoDB" id="5295180at2"/>
<protein>
    <submittedName>
        <fullName evidence="2">Cytochrome oxidase assembly protein</fullName>
    </submittedName>
</protein>
<evidence type="ECO:0000313" key="2">
    <source>
        <dbReference type="EMBL" id="TFW17482.1"/>
    </source>
</evidence>
<comment type="caution">
    <text evidence="2">The sequence shown here is derived from an EMBL/GenBank/DDBJ whole genome shotgun (WGS) entry which is preliminary data.</text>
</comment>
<dbReference type="Pfam" id="PF05751">
    <property type="entry name" value="FixH"/>
    <property type="match status" value="1"/>
</dbReference>
<sequence length="177" mass="19715">MQATLNANAGANTPWYKHRWPWFLMLGPAAVVVAGSYTIYLAVTRQDAMVVGDYYKQGKAINQDLRRDRVATQLSLSLGMHYDAEAHALRGMLSSAAMPMSSEVHIRLAHPTQPEKDVQLLVRAGADGRFSVALPQLEQARWQVTAENGARSWRLEGAWLWPRETGIELKADQATND</sequence>
<evidence type="ECO:0000256" key="1">
    <source>
        <dbReference type="SAM" id="Phobius"/>
    </source>
</evidence>
<keyword evidence="1" id="KW-1133">Transmembrane helix</keyword>
<accession>A0A4Y9S7A7</accession>
<feature type="transmembrane region" description="Helical" evidence="1">
    <location>
        <begin position="20"/>
        <end position="43"/>
    </location>
</feature>
<name>A0A4Y9S7A7_9BURK</name>
<keyword evidence="1" id="KW-0812">Transmembrane</keyword>
<keyword evidence="3" id="KW-1185">Reference proteome</keyword>
<dbReference type="Proteomes" id="UP000298438">
    <property type="component" value="Unassembled WGS sequence"/>
</dbReference>
<organism evidence="2 3">
    <name type="scientific">Zemynaea arenosa</name>
    <dbReference type="NCBI Taxonomy" id="2561931"/>
    <lineage>
        <taxon>Bacteria</taxon>
        <taxon>Pseudomonadati</taxon>
        <taxon>Pseudomonadota</taxon>
        <taxon>Betaproteobacteria</taxon>
        <taxon>Burkholderiales</taxon>
        <taxon>Oxalobacteraceae</taxon>
        <taxon>Telluria group</taxon>
        <taxon>Zemynaea</taxon>
    </lineage>
</organism>
<gene>
    <name evidence="2" type="ORF">E4L96_14425</name>
</gene>
<reference evidence="2 3" key="1">
    <citation type="submission" date="2019-03" db="EMBL/GenBank/DDBJ databases">
        <title>Draft Genome Sequence of Massilia arenosa sp. nov., a Novel Massilia Species Isolated from a Sandy-loam Maize Soil.</title>
        <authorList>
            <person name="Raths R."/>
            <person name="Peta V."/>
            <person name="Bucking H."/>
        </authorList>
    </citation>
    <scope>NUCLEOTIDE SEQUENCE [LARGE SCALE GENOMIC DNA]</scope>
    <source>
        <strain evidence="2 3">MC02</strain>
    </source>
</reference>